<dbReference type="Pfam" id="PF01593">
    <property type="entry name" value="Amino_oxidase"/>
    <property type="match status" value="1"/>
</dbReference>
<organism evidence="3 4">
    <name type="scientific">Paenibacillus brevis</name>
    <dbReference type="NCBI Taxonomy" id="2841508"/>
    <lineage>
        <taxon>Bacteria</taxon>
        <taxon>Bacillati</taxon>
        <taxon>Bacillota</taxon>
        <taxon>Bacilli</taxon>
        <taxon>Bacillales</taxon>
        <taxon>Paenibacillaceae</taxon>
        <taxon>Paenibacillus</taxon>
    </lineage>
</organism>
<dbReference type="RefSeq" id="WP_216480590.1">
    <property type="nucleotide sequence ID" value="NZ_JAHLQJ010000020.1"/>
</dbReference>
<dbReference type="InterPro" id="IPR002937">
    <property type="entry name" value="Amino_oxidase"/>
</dbReference>
<feature type="domain" description="Amine oxidase" evidence="2">
    <location>
        <begin position="14"/>
        <end position="421"/>
    </location>
</feature>
<evidence type="ECO:0000256" key="1">
    <source>
        <dbReference type="ARBA" id="ARBA00038322"/>
    </source>
</evidence>
<dbReference type="EMBL" id="JAHLQJ010000020">
    <property type="protein sequence ID" value="MBU5674021.1"/>
    <property type="molecule type" value="Genomic_DNA"/>
</dbReference>
<evidence type="ECO:0000313" key="3">
    <source>
        <dbReference type="EMBL" id="MBU5674021.1"/>
    </source>
</evidence>
<dbReference type="PANTHER" id="PTHR43734:SF1">
    <property type="entry name" value="PHYTOENE DESATURASE"/>
    <property type="match status" value="1"/>
</dbReference>
<dbReference type="Proteomes" id="UP000743001">
    <property type="component" value="Unassembled WGS sequence"/>
</dbReference>
<reference evidence="3 4" key="1">
    <citation type="submission" date="2021-06" db="EMBL/GenBank/DDBJ databases">
        <authorList>
            <person name="Sun Q."/>
            <person name="Li D."/>
        </authorList>
    </citation>
    <scope>NUCLEOTIDE SEQUENCE [LARGE SCALE GENOMIC DNA]</scope>
    <source>
        <strain evidence="3 4">MSJ-6</strain>
    </source>
</reference>
<keyword evidence="4" id="KW-1185">Reference proteome</keyword>
<gene>
    <name evidence="3" type="ORF">KQJ23_19470</name>
</gene>
<name>A0ABS6FVT0_9BACL</name>
<evidence type="ECO:0000259" key="2">
    <source>
        <dbReference type="Pfam" id="PF01593"/>
    </source>
</evidence>
<accession>A0ABS6FVT0</accession>
<sequence length="431" mass="47822">MTHTWDVVIVGGGLAGLVAANCLAGNGLSILVLEKGAEVGGRARTQRIGHQYFNLGPHALPQKGKAVSILEELDIEFSGKPPKLGGQLMKEGLAYAAPFTLSGLATTRLLQARERMEWAKVLLQISSADPGKLSHQTFEQWVRRMTGSAPVQSLLYLLGRLATYCHAPDLASAKVIVSHIKTVLSGVLYLDHGWQSLIDQLHNRAVISGVQVQSQKCFKQMNTEQHGLFKVILSDDEKVWGRNVLWTGAPLELSRVLAEQPANFPVDPLPAFVPVKGASLDVALSRLPNPKQLFSMSLTEPVYFSVHSNYARLSDDVSSAVLHVLRYYHPEEHPDPKRIRTELEQFLEQMQPGWRNYELNSRFLPQIAVNQRLPQIGDEQRLARFKKSIPGLYIAGDWASPDFMLAEGALTSAKQAAEDIMAKEKRRYHAD</sequence>
<comment type="similarity">
    <text evidence="1">Belongs to the carotenoid/retinoid oxidoreductase family. CrtN subfamily.</text>
</comment>
<dbReference type="PANTHER" id="PTHR43734">
    <property type="entry name" value="PHYTOENE DESATURASE"/>
    <property type="match status" value="1"/>
</dbReference>
<comment type="caution">
    <text evidence="3">The sequence shown here is derived from an EMBL/GenBank/DDBJ whole genome shotgun (WGS) entry which is preliminary data.</text>
</comment>
<proteinExistence type="inferred from homology"/>
<evidence type="ECO:0000313" key="4">
    <source>
        <dbReference type="Proteomes" id="UP000743001"/>
    </source>
</evidence>
<protein>
    <submittedName>
        <fullName evidence="3">FAD-dependent oxidoreductase</fullName>
    </submittedName>
</protein>